<evidence type="ECO:0000313" key="2">
    <source>
        <dbReference type="Proteomes" id="UP000271624"/>
    </source>
</evidence>
<name>A0A433VG31_9CYAN</name>
<dbReference type="EMBL" id="RSCL01000009">
    <property type="protein sequence ID" value="RUT05035.1"/>
    <property type="molecule type" value="Genomic_DNA"/>
</dbReference>
<dbReference type="Gene3D" id="3.40.50.720">
    <property type="entry name" value="NAD(P)-binding Rossmann-like Domain"/>
    <property type="match status" value="1"/>
</dbReference>
<keyword evidence="2" id="KW-1185">Reference proteome</keyword>
<sequence length="68" mass="7866">MWIAKKRKLKLIAGVAEVNSDDLKFLGWLIENKHLKPVIDKTYPLEQIRTSHQYVDLGHKKGNIVITL</sequence>
<dbReference type="Gene3D" id="3.90.180.10">
    <property type="entry name" value="Medium-chain alcohol dehydrogenases, catalytic domain"/>
    <property type="match status" value="1"/>
</dbReference>
<dbReference type="AlphaFoldDB" id="A0A433VG31"/>
<protein>
    <recommendedName>
        <fullName evidence="3">Alcohol dehydrogenase-like C-terminal domain-containing protein</fullName>
    </recommendedName>
</protein>
<dbReference type="Proteomes" id="UP000271624">
    <property type="component" value="Unassembled WGS sequence"/>
</dbReference>
<gene>
    <name evidence="1" type="ORF">DSM106972_038560</name>
</gene>
<comment type="caution">
    <text evidence="1">The sequence shown here is derived from an EMBL/GenBank/DDBJ whole genome shotgun (WGS) entry which is preliminary data.</text>
</comment>
<evidence type="ECO:0008006" key="3">
    <source>
        <dbReference type="Google" id="ProtNLM"/>
    </source>
</evidence>
<accession>A0A433VG31</accession>
<dbReference type="RefSeq" id="WP_127082295.1">
    <property type="nucleotide sequence ID" value="NZ_RSCL01000009.1"/>
</dbReference>
<proteinExistence type="predicted"/>
<dbReference type="OrthoDB" id="9792162at2"/>
<organism evidence="1 2">
    <name type="scientific">Dulcicalothrix desertica PCC 7102</name>
    <dbReference type="NCBI Taxonomy" id="232991"/>
    <lineage>
        <taxon>Bacteria</taxon>
        <taxon>Bacillati</taxon>
        <taxon>Cyanobacteriota</taxon>
        <taxon>Cyanophyceae</taxon>
        <taxon>Nostocales</taxon>
        <taxon>Calotrichaceae</taxon>
        <taxon>Dulcicalothrix</taxon>
    </lineage>
</organism>
<reference evidence="1" key="1">
    <citation type="submission" date="2018-12" db="EMBL/GenBank/DDBJ databases">
        <authorList>
            <person name="Will S."/>
            <person name="Neumann-Schaal M."/>
            <person name="Henke P."/>
        </authorList>
    </citation>
    <scope>NUCLEOTIDE SEQUENCE</scope>
    <source>
        <strain evidence="1">PCC 7102</strain>
    </source>
</reference>
<dbReference type="Pfam" id="PF13602">
    <property type="entry name" value="ADH_zinc_N_2"/>
    <property type="match status" value="1"/>
</dbReference>
<evidence type="ECO:0000313" key="1">
    <source>
        <dbReference type="EMBL" id="RUT05035.1"/>
    </source>
</evidence>
<reference evidence="1" key="2">
    <citation type="journal article" date="2019" name="Genome Biol. Evol.">
        <title>Day and night: Metabolic profiles and evolutionary relationships of six axenic non-marine cyanobacteria.</title>
        <authorList>
            <person name="Will S.E."/>
            <person name="Henke P."/>
            <person name="Boedeker C."/>
            <person name="Huang S."/>
            <person name="Brinkmann H."/>
            <person name="Rohde M."/>
            <person name="Jarek M."/>
            <person name="Friedl T."/>
            <person name="Seufert S."/>
            <person name="Schumacher M."/>
            <person name="Overmann J."/>
            <person name="Neumann-Schaal M."/>
            <person name="Petersen J."/>
        </authorList>
    </citation>
    <scope>NUCLEOTIDE SEQUENCE [LARGE SCALE GENOMIC DNA]</scope>
    <source>
        <strain evidence="1">PCC 7102</strain>
    </source>
</reference>